<proteinExistence type="predicted"/>
<accession>A0A2M4B278</accession>
<sequence>MQFGFFSVLACAVLGGSGLTLPPGTTDRQSVCILVLVCIDFNLERARPRLSNSLKQSYGKPISNQRISSFISNFKANEVLCHKQFHCVAL</sequence>
<feature type="chain" id="PRO_5014928134" evidence="1">
    <location>
        <begin position="19"/>
        <end position="90"/>
    </location>
</feature>
<evidence type="ECO:0000256" key="1">
    <source>
        <dbReference type="SAM" id="SignalP"/>
    </source>
</evidence>
<name>A0A2M4B278_9DIPT</name>
<organism evidence="2">
    <name type="scientific">Anopheles triannulatus</name>
    <dbReference type="NCBI Taxonomy" id="58253"/>
    <lineage>
        <taxon>Eukaryota</taxon>
        <taxon>Metazoa</taxon>
        <taxon>Ecdysozoa</taxon>
        <taxon>Arthropoda</taxon>
        <taxon>Hexapoda</taxon>
        <taxon>Insecta</taxon>
        <taxon>Pterygota</taxon>
        <taxon>Neoptera</taxon>
        <taxon>Endopterygota</taxon>
        <taxon>Diptera</taxon>
        <taxon>Nematocera</taxon>
        <taxon>Culicoidea</taxon>
        <taxon>Culicidae</taxon>
        <taxon>Anophelinae</taxon>
        <taxon>Anopheles</taxon>
    </lineage>
</organism>
<dbReference type="EMBL" id="GGFK01013795">
    <property type="protein sequence ID" value="MBW47116.1"/>
    <property type="molecule type" value="Transcribed_RNA"/>
</dbReference>
<feature type="signal peptide" evidence="1">
    <location>
        <begin position="1"/>
        <end position="18"/>
    </location>
</feature>
<evidence type="ECO:0000313" key="2">
    <source>
        <dbReference type="EMBL" id="MBW47116.1"/>
    </source>
</evidence>
<protein>
    <submittedName>
        <fullName evidence="2">Putative secreted protein</fullName>
    </submittedName>
</protein>
<keyword evidence="1" id="KW-0732">Signal</keyword>
<dbReference type="AlphaFoldDB" id="A0A2M4B278"/>
<reference evidence="2" key="1">
    <citation type="submission" date="2018-01" db="EMBL/GenBank/DDBJ databases">
        <title>An insight into the sialome of Amazonian anophelines.</title>
        <authorList>
            <person name="Ribeiro J.M."/>
            <person name="Scarpassa V."/>
            <person name="Calvo E."/>
        </authorList>
    </citation>
    <scope>NUCLEOTIDE SEQUENCE</scope>
    <source>
        <tissue evidence="2">Salivary glands</tissue>
    </source>
</reference>